<dbReference type="Proteomes" id="UP000011575">
    <property type="component" value="Unassembled WGS sequence"/>
</dbReference>
<accession>M0PI60</accession>
<keyword evidence="1" id="KW-0808">Transferase</keyword>
<dbReference type="GO" id="GO:0003951">
    <property type="term" value="F:NAD+ kinase activity"/>
    <property type="evidence" value="ECO:0007669"/>
    <property type="project" value="InterPro"/>
</dbReference>
<dbReference type="AlphaFoldDB" id="M0PI60"/>
<gene>
    <name evidence="1" type="ORF">C461_02356</name>
</gene>
<dbReference type="InterPro" id="IPR016064">
    <property type="entry name" value="NAD/diacylglycerol_kinase_sf"/>
</dbReference>
<name>M0PI60_9EURY</name>
<evidence type="ECO:0000313" key="1">
    <source>
        <dbReference type="EMBL" id="EMA69732.1"/>
    </source>
</evidence>
<evidence type="ECO:0000313" key="2">
    <source>
        <dbReference type="Proteomes" id="UP000011575"/>
    </source>
</evidence>
<dbReference type="RefSeq" id="WP_007998307.1">
    <property type="nucleotide sequence ID" value="NZ_AOJI01000013.1"/>
</dbReference>
<protein>
    <submittedName>
        <fullName evidence="1">ATP-NAD/AcoX kinase</fullName>
    </submittedName>
</protein>
<dbReference type="EMBL" id="AOJI01000013">
    <property type="protein sequence ID" value="EMA69732.1"/>
    <property type="molecule type" value="Genomic_DNA"/>
</dbReference>
<dbReference type="PATRIC" id="fig|1230454.4.peg.486"/>
<organism evidence="1 2">
    <name type="scientific">Halorubrum aidingense JCM 13560</name>
    <dbReference type="NCBI Taxonomy" id="1230454"/>
    <lineage>
        <taxon>Archaea</taxon>
        <taxon>Methanobacteriati</taxon>
        <taxon>Methanobacteriota</taxon>
        <taxon>Stenosarchaea group</taxon>
        <taxon>Halobacteria</taxon>
        <taxon>Halobacteriales</taxon>
        <taxon>Haloferacaceae</taxon>
        <taxon>Halorubrum</taxon>
    </lineage>
</organism>
<keyword evidence="2" id="KW-1185">Reference proteome</keyword>
<dbReference type="Pfam" id="PF20143">
    <property type="entry name" value="NAD_kinase_C"/>
    <property type="match status" value="1"/>
</dbReference>
<reference evidence="1 2" key="1">
    <citation type="journal article" date="2014" name="PLoS Genet.">
        <title>Phylogenetically driven sequencing of extremely halophilic archaea reveals strategies for static and dynamic osmo-response.</title>
        <authorList>
            <person name="Becker E.A."/>
            <person name="Seitzer P.M."/>
            <person name="Tritt A."/>
            <person name="Larsen D."/>
            <person name="Krusor M."/>
            <person name="Yao A.I."/>
            <person name="Wu D."/>
            <person name="Madern D."/>
            <person name="Eisen J.A."/>
            <person name="Darling A.E."/>
            <person name="Facciotti M.T."/>
        </authorList>
    </citation>
    <scope>NUCLEOTIDE SEQUENCE [LARGE SCALE GENOMIC DNA]</scope>
    <source>
        <strain evidence="1 2">JCM 13560</strain>
    </source>
</reference>
<keyword evidence="1" id="KW-0418">Kinase</keyword>
<dbReference type="GO" id="GO:0019674">
    <property type="term" value="P:NAD+ metabolic process"/>
    <property type="evidence" value="ECO:0007669"/>
    <property type="project" value="InterPro"/>
</dbReference>
<dbReference type="SUPFAM" id="SSF111331">
    <property type="entry name" value="NAD kinase/diacylglycerol kinase-like"/>
    <property type="match status" value="1"/>
</dbReference>
<dbReference type="Gene3D" id="2.60.200.30">
    <property type="entry name" value="Probable inorganic polyphosphate/atp-NAD kinase, domain 2"/>
    <property type="match status" value="1"/>
</dbReference>
<sequence>MGESERRVAVAGDDERAETLREAVRATGADVVGSTPVDATLAVGDAAVRTALSDAPPEPVIPVGGHRLAFGLDEVTDRIDRVLAALRSDPGPTDRPVDGVARVTHPVLAVDAGTGPVRRAVADVALVTAEPARISEFAVGFRRGREESFRADGVVVATPFGSDGYANAAGGPVVEPDGGLAVVPVAPFSTRTDARIAVDRVRLSVERETEPVSLVVDGAVRETVDPRRPVEIETVDRVEAIVPGATGVRRAQRSETL</sequence>
<dbReference type="STRING" id="1230454.C461_02356"/>
<dbReference type="InterPro" id="IPR017437">
    <property type="entry name" value="ATP-NAD_kinase_PpnK-typ_C"/>
</dbReference>
<comment type="caution">
    <text evidence="1">The sequence shown here is derived from an EMBL/GenBank/DDBJ whole genome shotgun (WGS) entry which is preliminary data.</text>
</comment>
<proteinExistence type="predicted"/>
<dbReference type="OrthoDB" id="170401at2157"/>